<dbReference type="SUPFAM" id="SSF47384">
    <property type="entry name" value="Homodimeric domain of signal transducing histidine kinase"/>
    <property type="match status" value="1"/>
</dbReference>
<dbReference type="SMART" id="SM00448">
    <property type="entry name" value="REC"/>
    <property type="match status" value="1"/>
</dbReference>
<comment type="subcellular location">
    <subcellularLocation>
        <location evidence="2">Cell membrane</location>
    </subcellularLocation>
</comment>
<dbReference type="CDD" id="cd16922">
    <property type="entry name" value="HATPase_EvgS-ArcB-TorS-like"/>
    <property type="match status" value="1"/>
</dbReference>
<dbReference type="Pfam" id="PF13581">
    <property type="entry name" value="HATPase_c_2"/>
    <property type="match status" value="1"/>
</dbReference>
<feature type="region of interest" description="Disordered" evidence="8">
    <location>
        <begin position="575"/>
        <end position="594"/>
    </location>
</feature>
<feature type="domain" description="Histidine kinase" evidence="9">
    <location>
        <begin position="337"/>
        <end position="555"/>
    </location>
</feature>
<dbReference type="PRINTS" id="PR00344">
    <property type="entry name" value="BCTRLSENSOR"/>
</dbReference>
<evidence type="ECO:0000256" key="8">
    <source>
        <dbReference type="SAM" id="MobiDB-lite"/>
    </source>
</evidence>
<keyword evidence="6" id="KW-0902">Two-component regulatory system</keyword>
<dbReference type="EC" id="2.7.13.3" evidence="3"/>
<dbReference type="Pfam" id="PF02518">
    <property type="entry name" value="HATPase_c"/>
    <property type="match status" value="1"/>
</dbReference>
<dbReference type="PANTHER" id="PTHR43547">
    <property type="entry name" value="TWO-COMPONENT HISTIDINE KINASE"/>
    <property type="match status" value="1"/>
</dbReference>
<comment type="catalytic activity">
    <reaction evidence="1">
        <text>ATP + protein L-histidine = ADP + protein N-phospho-L-histidine.</text>
        <dbReference type="EC" id="2.7.13.3"/>
    </reaction>
</comment>
<evidence type="ECO:0000256" key="7">
    <source>
        <dbReference type="PROSITE-ProRule" id="PRU00169"/>
    </source>
</evidence>
<dbReference type="EMBL" id="JAVREI010000003">
    <property type="protein sequence ID" value="MDT0275776.1"/>
    <property type="molecule type" value="Genomic_DNA"/>
</dbReference>
<keyword evidence="4 7" id="KW-0597">Phosphoprotein</keyword>
<evidence type="ECO:0000259" key="10">
    <source>
        <dbReference type="PROSITE" id="PS50110"/>
    </source>
</evidence>
<dbReference type="Gene3D" id="3.40.50.2300">
    <property type="match status" value="1"/>
</dbReference>
<dbReference type="InterPro" id="IPR004358">
    <property type="entry name" value="Sig_transdc_His_kin-like_C"/>
</dbReference>
<evidence type="ECO:0000256" key="6">
    <source>
        <dbReference type="ARBA" id="ARBA00023012"/>
    </source>
</evidence>
<gene>
    <name evidence="11" type="ORF">RM425_07655</name>
</gene>
<evidence type="ECO:0000256" key="5">
    <source>
        <dbReference type="ARBA" id="ARBA00022777"/>
    </source>
</evidence>
<name>A0ABU2K6J8_9ACTN</name>
<feature type="domain" description="Response regulatory" evidence="10">
    <location>
        <begin position="599"/>
        <end position="714"/>
    </location>
</feature>
<evidence type="ECO:0000256" key="1">
    <source>
        <dbReference type="ARBA" id="ARBA00000085"/>
    </source>
</evidence>
<evidence type="ECO:0000313" key="12">
    <source>
        <dbReference type="Proteomes" id="UP001183222"/>
    </source>
</evidence>
<dbReference type="InterPro" id="IPR036890">
    <property type="entry name" value="HATPase_C_sf"/>
</dbReference>
<evidence type="ECO:0000256" key="4">
    <source>
        <dbReference type="ARBA" id="ARBA00022553"/>
    </source>
</evidence>
<sequence>MDARNRGAADPDGLFAAGGEMGRLMAGFDWATTPVGPVENWSASFRHAVRMVLVSRFPMVLTWGPEYLQFYNDAYIPLIGAKHPTALGRDIRVTQSESWEALRPPIEHAMSTLEASWLPELLLPLERAGFREETYFTVSHAPAFDDGGDVAGMHCVCTEVTGRVLGARRQRLLHALAATGGRLGEERATAAAMCAALDGEPDVPFAAVYLSGPGESGFGRVAAVGCDPATLPDRVDADTELAAVAPPPGVTGRPFGDPVTGAVVLPLTTTRDGSPLGLLLLGTSPNLALDAEYRSFHELVAAQFAGAVANIRAFETERLRAESLAELDRAKTTFFSDVSHELRTPLTLLLGPIGDVLADTAEPLSAGAREELELALRNGQRLQRLVNDLLDFASIEAGRANPVRVETDVATFTAELAGIFRAAAERAGQRLTVDCPPVGQPAYVDPRMWEKIVVNLLANAVKYTFVGGIDVALDSDGFGFRLTVRDTGVGIVADQLPHLFERFHRVPGATARTREGTGIGLALVQELAALHGGTVAVSSEPGVGSTFTVTLPYGASDVGTDEERTAAHPSDAALGEAASWEQDTTRPGEPAAARPSGADILVVDDNADMRSYLARLLGAHWSVRTTANGEEALRAVGERQPDVVLTDVMMPRVDGFELLQTIRSDPATRHIPVIMLTARAGQEASVEGLEAGADDYLAKPFRADELIARLRALLERSTGRTGPITLPVLTAGPDDTAPVPARPVVPAPAAEVAPAPAAAPSAPAAAPPLPRSPAGTTAPEQQLGRWRLPAEAVSVPLVRRGLRAVLHEAGVGPDQAYDLLLAAGEAVTNAIEHAQDPTEPFVDVVVSVRGEVLEIRVRDHGQWRERVPSMDRGRGSTLMSAFADVTAVPSPTGTTVLISTRVG</sequence>
<evidence type="ECO:0000313" key="11">
    <source>
        <dbReference type="EMBL" id="MDT0275776.1"/>
    </source>
</evidence>
<dbReference type="SUPFAM" id="SSF55874">
    <property type="entry name" value="ATPase domain of HSP90 chaperone/DNA topoisomerase II/histidine kinase"/>
    <property type="match status" value="2"/>
</dbReference>
<dbReference type="Pfam" id="PF00512">
    <property type="entry name" value="HisKA"/>
    <property type="match status" value="1"/>
</dbReference>
<dbReference type="CDD" id="cd16936">
    <property type="entry name" value="HATPase_RsbW-like"/>
    <property type="match status" value="1"/>
</dbReference>
<reference evidence="12" key="1">
    <citation type="submission" date="2023-07" db="EMBL/GenBank/DDBJ databases">
        <title>30 novel species of actinomycetes from the DSMZ collection.</title>
        <authorList>
            <person name="Nouioui I."/>
        </authorList>
    </citation>
    <scope>NUCLEOTIDE SEQUENCE [LARGE SCALE GENOMIC DNA]</scope>
    <source>
        <strain evidence="12">DSM 46792</strain>
    </source>
</reference>
<dbReference type="SUPFAM" id="SSF52172">
    <property type="entry name" value="CheY-like"/>
    <property type="match status" value="1"/>
</dbReference>
<comment type="caution">
    <text evidence="11">The sequence shown here is derived from an EMBL/GenBank/DDBJ whole genome shotgun (WGS) entry which is preliminary data.</text>
</comment>
<dbReference type="Proteomes" id="UP001183222">
    <property type="component" value="Unassembled WGS sequence"/>
</dbReference>
<dbReference type="PROSITE" id="PS50110">
    <property type="entry name" value="RESPONSE_REGULATORY"/>
    <property type="match status" value="1"/>
</dbReference>
<dbReference type="SUPFAM" id="SSF55781">
    <property type="entry name" value="GAF domain-like"/>
    <property type="match status" value="1"/>
</dbReference>
<dbReference type="InterPro" id="IPR001789">
    <property type="entry name" value="Sig_transdc_resp-reg_receiver"/>
</dbReference>
<dbReference type="InterPro" id="IPR003661">
    <property type="entry name" value="HisK_dim/P_dom"/>
</dbReference>
<protein>
    <recommendedName>
        <fullName evidence="3">histidine kinase</fullName>
        <ecNumber evidence="3">2.7.13.3</ecNumber>
    </recommendedName>
</protein>
<dbReference type="SMART" id="SM00388">
    <property type="entry name" value="HisKA"/>
    <property type="match status" value="1"/>
</dbReference>
<dbReference type="InterPro" id="IPR003594">
    <property type="entry name" value="HATPase_dom"/>
</dbReference>
<keyword evidence="12" id="KW-1185">Reference proteome</keyword>
<dbReference type="InterPro" id="IPR036097">
    <property type="entry name" value="HisK_dim/P_sf"/>
</dbReference>
<dbReference type="InterPro" id="IPR011006">
    <property type="entry name" value="CheY-like_superfamily"/>
</dbReference>
<keyword evidence="5" id="KW-0808">Transferase</keyword>
<keyword evidence="5" id="KW-0418">Kinase</keyword>
<proteinExistence type="predicted"/>
<evidence type="ECO:0000259" key="9">
    <source>
        <dbReference type="PROSITE" id="PS50109"/>
    </source>
</evidence>
<dbReference type="Gene3D" id="1.10.287.130">
    <property type="match status" value="1"/>
</dbReference>
<dbReference type="SMART" id="SM00387">
    <property type="entry name" value="HATPase_c"/>
    <property type="match status" value="1"/>
</dbReference>
<dbReference type="RefSeq" id="WP_311344599.1">
    <property type="nucleotide sequence ID" value="NZ_JAVREI010000003.1"/>
</dbReference>
<dbReference type="CDD" id="cd00082">
    <property type="entry name" value="HisKA"/>
    <property type="match status" value="1"/>
</dbReference>
<dbReference type="PANTHER" id="PTHR43547:SF2">
    <property type="entry name" value="HYBRID SIGNAL TRANSDUCTION HISTIDINE KINASE C"/>
    <property type="match status" value="1"/>
</dbReference>
<dbReference type="Pfam" id="PF00072">
    <property type="entry name" value="Response_reg"/>
    <property type="match status" value="1"/>
</dbReference>
<dbReference type="PROSITE" id="PS50109">
    <property type="entry name" value="HIS_KIN"/>
    <property type="match status" value="1"/>
</dbReference>
<evidence type="ECO:0000256" key="3">
    <source>
        <dbReference type="ARBA" id="ARBA00012438"/>
    </source>
</evidence>
<dbReference type="Gene3D" id="3.30.450.20">
    <property type="entry name" value="PAS domain"/>
    <property type="match status" value="1"/>
</dbReference>
<dbReference type="InterPro" id="IPR005467">
    <property type="entry name" value="His_kinase_dom"/>
</dbReference>
<evidence type="ECO:0000256" key="2">
    <source>
        <dbReference type="ARBA" id="ARBA00004236"/>
    </source>
</evidence>
<feature type="modified residue" description="4-aspartylphosphate" evidence="7">
    <location>
        <position position="647"/>
    </location>
</feature>
<accession>A0ABU2K6J8</accession>
<dbReference type="Gene3D" id="3.30.565.10">
    <property type="entry name" value="Histidine kinase-like ATPase, C-terminal domain"/>
    <property type="match status" value="2"/>
</dbReference>
<organism evidence="11 12">
    <name type="scientific">Blastococcus goldschmidtiae</name>
    <dbReference type="NCBI Taxonomy" id="3075546"/>
    <lineage>
        <taxon>Bacteria</taxon>
        <taxon>Bacillati</taxon>
        <taxon>Actinomycetota</taxon>
        <taxon>Actinomycetes</taxon>
        <taxon>Geodermatophilales</taxon>
        <taxon>Geodermatophilaceae</taxon>
        <taxon>Blastococcus</taxon>
    </lineage>
</organism>
<feature type="region of interest" description="Disordered" evidence="8">
    <location>
        <begin position="756"/>
        <end position="782"/>
    </location>
</feature>